<feature type="transmembrane region" description="Helical" evidence="1">
    <location>
        <begin position="32"/>
        <end position="51"/>
    </location>
</feature>
<dbReference type="InterPro" id="IPR009323">
    <property type="entry name" value="DUF979"/>
</dbReference>
<keyword evidence="3" id="KW-1185">Reference proteome</keyword>
<organism evidence="2 3">
    <name type="scientific">Sphingobium vermicomposti</name>
    <dbReference type="NCBI Taxonomy" id="529005"/>
    <lineage>
        <taxon>Bacteria</taxon>
        <taxon>Pseudomonadati</taxon>
        <taxon>Pseudomonadota</taxon>
        <taxon>Alphaproteobacteria</taxon>
        <taxon>Sphingomonadales</taxon>
        <taxon>Sphingomonadaceae</taxon>
        <taxon>Sphingobium</taxon>
    </lineage>
</organism>
<keyword evidence="1" id="KW-0472">Membrane</keyword>
<evidence type="ECO:0000313" key="2">
    <source>
        <dbReference type="EMBL" id="NIJ15933.1"/>
    </source>
</evidence>
<reference evidence="2 3" key="1">
    <citation type="submission" date="2020-03" db="EMBL/GenBank/DDBJ databases">
        <title>Genomic Encyclopedia of Type Strains, Phase IV (KMG-IV): sequencing the most valuable type-strain genomes for metagenomic binning, comparative biology and taxonomic classification.</title>
        <authorList>
            <person name="Goeker M."/>
        </authorList>
    </citation>
    <scope>NUCLEOTIDE SEQUENCE [LARGE SCALE GENOMIC DNA]</scope>
    <source>
        <strain evidence="2 3">DSM 21299</strain>
    </source>
</reference>
<gene>
    <name evidence="2" type="ORF">FHS54_000882</name>
</gene>
<sequence>MIGLGLVYALAGAMFLGFAVVTLLSRRDARRWATALLWGLVSVSFLLGDVIGDTGNGIVAIAIVVVAASGRTLAKHQAADESVAARTVMAMRFGNRLFLPALLIPLAALGGTLLFKAVPGIVQASNATLISLALGAVLAALLCMIWFRPGPAAPLKAGVRLMDGMGWAALMPQMLASLGVVYAASGMGEAVGHILGYVPTGGNLFAQVAIYCVGMALLTALMGNALAAFPVMFAAIGVPLLISAQGGNPAAVAAIGMLAGFCGTLMTPMAANFNLVPAALLNLRDPYGVIWAQMPTAVVMLGANILLLYFLGFPS</sequence>
<evidence type="ECO:0000313" key="3">
    <source>
        <dbReference type="Proteomes" id="UP000576821"/>
    </source>
</evidence>
<dbReference type="Pfam" id="PF06166">
    <property type="entry name" value="DUF979"/>
    <property type="match status" value="1"/>
</dbReference>
<keyword evidence="1" id="KW-0812">Transmembrane</keyword>
<feature type="transmembrane region" description="Helical" evidence="1">
    <location>
        <begin position="167"/>
        <end position="188"/>
    </location>
</feature>
<comment type="caution">
    <text evidence="2">The sequence shown here is derived from an EMBL/GenBank/DDBJ whole genome shotgun (WGS) entry which is preliminary data.</text>
</comment>
<name>A0A846M2V7_9SPHN</name>
<dbReference type="Proteomes" id="UP000576821">
    <property type="component" value="Unassembled WGS sequence"/>
</dbReference>
<protein>
    <submittedName>
        <fullName evidence="2">Putative membrane protein</fullName>
    </submittedName>
</protein>
<proteinExistence type="predicted"/>
<feature type="transmembrane region" description="Helical" evidence="1">
    <location>
        <begin position="6"/>
        <end position="25"/>
    </location>
</feature>
<accession>A0A846M2V7</accession>
<keyword evidence="1" id="KW-1133">Transmembrane helix</keyword>
<dbReference type="RefSeq" id="WP_167302535.1">
    <property type="nucleotide sequence ID" value="NZ_JAASQR010000001.1"/>
</dbReference>
<feature type="transmembrane region" description="Helical" evidence="1">
    <location>
        <begin position="95"/>
        <end position="115"/>
    </location>
</feature>
<evidence type="ECO:0000256" key="1">
    <source>
        <dbReference type="SAM" id="Phobius"/>
    </source>
</evidence>
<feature type="transmembrane region" description="Helical" evidence="1">
    <location>
        <begin position="290"/>
        <end position="311"/>
    </location>
</feature>
<feature type="transmembrane region" description="Helical" evidence="1">
    <location>
        <begin position="127"/>
        <end position="147"/>
    </location>
</feature>
<feature type="transmembrane region" description="Helical" evidence="1">
    <location>
        <begin position="208"/>
        <end position="238"/>
    </location>
</feature>
<feature type="transmembrane region" description="Helical" evidence="1">
    <location>
        <begin position="250"/>
        <end position="270"/>
    </location>
</feature>
<dbReference type="EMBL" id="JAASQR010000001">
    <property type="protein sequence ID" value="NIJ15933.1"/>
    <property type="molecule type" value="Genomic_DNA"/>
</dbReference>
<dbReference type="AlphaFoldDB" id="A0A846M2V7"/>